<organism evidence="12 13">
    <name type="scientific">Marilutibacter penaei</name>
    <dbReference type="NCBI Taxonomy" id="2759900"/>
    <lineage>
        <taxon>Bacteria</taxon>
        <taxon>Pseudomonadati</taxon>
        <taxon>Pseudomonadota</taxon>
        <taxon>Gammaproteobacteria</taxon>
        <taxon>Lysobacterales</taxon>
        <taxon>Lysobacteraceae</taxon>
        <taxon>Marilutibacter</taxon>
    </lineage>
</organism>
<accession>A0A7W3U4Z9</accession>
<dbReference type="PROSITE" id="PS50929">
    <property type="entry name" value="ABC_TM1F"/>
    <property type="match status" value="1"/>
</dbReference>
<feature type="transmembrane region" description="Helical" evidence="9">
    <location>
        <begin position="64"/>
        <end position="83"/>
    </location>
</feature>
<dbReference type="PROSITE" id="PS00211">
    <property type="entry name" value="ABC_TRANSPORTER_1"/>
    <property type="match status" value="1"/>
</dbReference>
<sequence>MRPSERSTWLGISQYLAAIVAPSRSLFAASLVLVLCSALLTLSVPPTIRSIIDGHLSNGTGNLMWGLTTALVLAVAMVLCMCARNYSLTMLGTRVSCRTRELLYSRFLEQDIAFHDENHSGTLASRLFADSLLARDLVASTSINCLRSGVVLIGTAGVLFVTNPGMTVVAMIGVGVVFLPLTLAKTALISTSARCQGAQARLSERAVDTFKGIRVVRAFRNEQGEKQKFESLQRSFVEAERKKAGLRASVAGSSLTLMACLIAFVTFKGLEQVAEGTQSSGDLVQFLAYLILAGMSAGTLVEAWSEIQEARGGLAEVVKHLQSEPTLVQGSSSTPVPGNLRPIIFDNVDFSYHVGGPRALSGISFEVAEGEQVAIVGHSGSGKSTLLSLILRHYDVDSGHILVGGIDVRDWSRKGLSRVLSYVPQDVQIFKGSIRDNVMYGPEASPESEIWSALEGSYAAGFVRALPEGLETPLGESGTRLSGGQRQRIALARALRQARPILLLDEATSALDTNSEEAVKKTLQDLKRSATVIVVAHRLSTVVSADRIVVMDQGRLQAVGTHDQLLRDSSAYRKLVELQLVA</sequence>
<keyword evidence="4 9" id="KW-0812">Transmembrane</keyword>
<dbReference type="Proteomes" id="UP000552587">
    <property type="component" value="Unassembled WGS sequence"/>
</dbReference>
<evidence type="ECO:0000256" key="3">
    <source>
        <dbReference type="ARBA" id="ARBA00022475"/>
    </source>
</evidence>
<feature type="domain" description="ABC transporter" evidence="10">
    <location>
        <begin position="343"/>
        <end position="578"/>
    </location>
</feature>
<evidence type="ECO:0000313" key="12">
    <source>
        <dbReference type="EMBL" id="MBB1088730.1"/>
    </source>
</evidence>
<feature type="transmembrane region" description="Helical" evidence="9">
    <location>
        <begin position="137"/>
        <end position="160"/>
    </location>
</feature>
<dbReference type="GO" id="GO:0016887">
    <property type="term" value="F:ATP hydrolysis activity"/>
    <property type="evidence" value="ECO:0007669"/>
    <property type="project" value="InterPro"/>
</dbReference>
<dbReference type="InterPro" id="IPR036640">
    <property type="entry name" value="ABC1_TM_sf"/>
</dbReference>
<dbReference type="InterPro" id="IPR003593">
    <property type="entry name" value="AAA+_ATPase"/>
</dbReference>
<feature type="transmembrane region" description="Helical" evidence="9">
    <location>
        <begin position="244"/>
        <end position="266"/>
    </location>
</feature>
<keyword evidence="5" id="KW-0547">Nucleotide-binding</keyword>
<evidence type="ECO:0000256" key="7">
    <source>
        <dbReference type="ARBA" id="ARBA00022989"/>
    </source>
</evidence>
<dbReference type="InterPro" id="IPR017871">
    <property type="entry name" value="ABC_transporter-like_CS"/>
</dbReference>
<dbReference type="FunFam" id="3.40.50.300:FF:000221">
    <property type="entry name" value="Multidrug ABC transporter ATP-binding protein"/>
    <property type="match status" value="1"/>
</dbReference>
<keyword evidence="2" id="KW-0813">Transport</keyword>
<comment type="caution">
    <text evidence="12">The sequence shown here is derived from an EMBL/GenBank/DDBJ whole genome shotgun (WGS) entry which is preliminary data.</text>
</comment>
<keyword evidence="6 12" id="KW-0067">ATP-binding</keyword>
<proteinExistence type="predicted"/>
<dbReference type="SUPFAM" id="SSF90123">
    <property type="entry name" value="ABC transporter transmembrane region"/>
    <property type="match status" value="1"/>
</dbReference>
<dbReference type="PROSITE" id="PS50893">
    <property type="entry name" value="ABC_TRANSPORTER_2"/>
    <property type="match status" value="1"/>
</dbReference>
<dbReference type="SMART" id="SM00382">
    <property type="entry name" value="AAA"/>
    <property type="match status" value="1"/>
</dbReference>
<keyword evidence="13" id="KW-1185">Reference proteome</keyword>
<feature type="transmembrane region" description="Helical" evidence="9">
    <location>
        <begin position="166"/>
        <end position="184"/>
    </location>
</feature>
<dbReference type="InterPro" id="IPR039421">
    <property type="entry name" value="Type_1_exporter"/>
</dbReference>
<name>A0A7W3U4Z9_9GAMM</name>
<evidence type="ECO:0000259" key="11">
    <source>
        <dbReference type="PROSITE" id="PS50929"/>
    </source>
</evidence>
<feature type="domain" description="ABC transmembrane type-1" evidence="11">
    <location>
        <begin position="28"/>
        <end position="309"/>
    </location>
</feature>
<evidence type="ECO:0000313" key="13">
    <source>
        <dbReference type="Proteomes" id="UP000552587"/>
    </source>
</evidence>
<dbReference type="SUPFAM" id="SSF52540">
    <property type="entry name" value="P-loop containing nucleoside triphosphate hydrolases"/>
    <property type="match status" value="1"/>
</dbReference>
<evidence type="ECO:0000256" key="9">
    <source>
        <dbReference type="SAM" id="Phobius"/>
    </source>
</evidence>
<keyword evidence="3" id="KW-1003">Cell membrane</keyword>
<evidence type="ECO:0000256" key="5">
    <source>
        <dbReference type="ARBA" id="ARBA00022741"/>
    </source>
</evidence>
<dbReference type="Gene3D" id="3.40.50.300">
    <property type="entry name" value="P-loop containing nucleotide triphosphate hydrolases"/>
    <property type="match status" value="1"/>
</dbReference>
<keyword evidence="7 9" id="KW-1133">Transmembrane helix</keyword>
<feature type="transmembrane region" description="Helical" evidence="9">
    <location>
        <begin position="26"/>
        <end position="44"/>
    </location>
</feature>
<gene>
    <name evidence="12" type="ORF">H4F99_09530</name>
</gene>
<dbReference type="RefSeq" id="WP_182669507.1">
    <property type="nucleotide sequence ID" value="NZ_JACHTE010000006.1"/>
</dbReference>
<evidence type="ECO:0000259" key="10">
    <source>
        <dbReference type="PROSITE" id="PS50893"/>
    </source>
</evidence>
<dbReference type="GO" id="GO:0005524">
    <property type="term" value="F:ATP binding"/>
    <property type="evidence" value="ECO:0007669"/>
    <property type="project" value="UniProtKB-KW"/>
</dbReference>
<reference evidence="12 13" key="1">
    <citation type="submission" date="2020-07" db="EMBL/GenBank/DDBJ databases">
        <authorList>
            <person name="Xu S."/>
            <person name="Li A."/>
        </authorList>
    </citation>
    <scope>NUCLEOTIDE SEQUENCE [LARGE SCALE GENOMIC DNA]</scope>
    <source>
        <strain evidence="12 13">SG-8</strain>
    </source>
</reference>
<evidence type="ECO:0000256" key="8">
    <source>
        <dbReference type="ARBA" id="ARBA00023136"/>
    </source>
</evidence>
<evidence type="ECO:0000256" key="4">
    <source>
        <dbReference type="ARBA" id="ARBA00022692"/>
    </source>
</evidence>
<evidence type="ECO:0000256" key="6">
    <source>
        <dbReference type="ARBA" id="ARBA00022840"/>
    </source>
</evidence>
<dbReference type="Pfam" id="PF00005">
    <property type="entry name" value="ABC_tran"/>
    <property type="match status" value="1"/>
</dbReference>
<dbReference type="GO" id="GO:0005886">
    <property type="term" value="C:plasma membrane"/>
    <property type="evidence" value="ECO:0007669"/>
    <property type="project" value="UniProtKB-SubCell"/>
</dbReference>
<comment type="subcellular location">
    <subcellularLocation>
        <location evidence="1">Cell membrane</location>
        <topology evidence="1">Multi-pass membrane protein</topology>
    </subcellularLocation>
</comment>
<dbReference type="Gene3D" id="1.20.1560.10">
    <property type="entry name" value="ABC transporter type 1, transmembrane domain"/>
    <property type="match status" value="1"/>
</dbReference>
<dbReference type="PANTHER" id="PTHR43394:SF1">
    <property type="entry name" value="ATP-BINDING CASSETTE SUB-FAMILY B MEMBER 10, MITOCHONDRIAL"/>
    <property type="match status" value="1"/>
</dbReference>
<dbReference type="PANTHER" id="PTHR43394">
    <property type="entry name" value="ATP-DEPENDENT PERMEASE MDL1, MITOCHONDRIAL"/>
    <property type="match status" value="1"/>
</dbReference>
<dbReference type="EMBL" id="JACHTE010000006">
    <property type="protein sequence ID" value="MBB1088730.1"/>
    <property type="molecule type" value="Genomic_DNA"/>
</dbReference>
<dbReference type="InterPro" id="IPR011527">
    <property type="entry name" value="ABC1_TM_dom"/>
</dbReference>
<dbReference type="InterPro" id="IPR027417">
    <property type="entry name" value="P-loop_NTPase"/>
</dbReference>
<dbReference type="AlphaFoldDB" id="A0A7W3U4Z9"/>
<dbReference type="InterPro" id="IPR003439">
    <property type="entry name" value="ABC_transporter-like_ATP-bd"/>
</dbReference>
<evidence type="ECO:0000256" key="1">
    <source>
        <dbReference type="ARBA" id="ARBA00004651"/>
    </source>
</evidence>
<dbReference type="GO" id="GO:0015421">
    <property type="term" value="F:ABC-type oligopeptide transporter activity"/>
    <property type="evidence" value="ECO:0007669"/>
    <property type="project" value="TreeGrafter"/>
</dbReference>
<protein>
    <submittedName>
        <fullName evidence="12">ABC transporter ATP-binding protein</fullName>
    </submittedName>
</protein>
<keyword evidence="8 9" id="KW-0472">Membrane</keyword>
<evidence type="ECO:0000256" key="2">
    <source>
        <dbReference type="ARBA" id="ARBA00022448"/>
    </source>
</evidence>
<dbReference type="Pfam" id="PF00664">
    <property type="entry name" value="ABC_membrane"/>
    <property type="match status" value="1"/>
</dbReference>